<reference evidence="6 7" key="1">
    <citation type="submission" date="2023-04" db="EMBL/GenBank/DDBJ databases">
        <title>Jannaschia ovalis sp. nov., a marine bacterium isolated from sea tidal flat.</title>
        <authorList>
            <person name="Kwon D.Y."/>
            <person name="Kim J.-J."/>
        </authorList>
    </citation>
    <scope>NUCLEOTIDE SEQUENCE [LARGE SCALE GENOMIC DNA]</scope>
    <source>
        <strain evidence="6 7">GRR-S6-38</strain>
    </source>
</reference>
<evidence type="ECO:0000313" key="7">
    <source>
        <dbReference type="Proteomes" id="UP001243420"/>
    </source>
</evidence>
<proteinExistence type="predicted"/>
<keyword evidence="4 5" id="KW-0472">Membrane</keyword>
<organism evidence="6 7">
    <name type="scientific">Jannaschia ovalis</name>
    <dbReference type="NCBI Taxonomy" id="3038773"/>
    <lineage>
        <taxon>Bacteria</taxon>
        <taxon>Pseudomonadati</taxon>
        <taxon>Pseudomonadota</taxon>
        <taxon>Alphaproteobacteria</taxon>
        <taxon>Rhodobacterales</taxon>
        <taxon>Roseobacteraceae</taxon>
        <taxon>Jannaschia</taxon>
    </lineage>
</organism>
<sequence>MAPELFWMAATAVMTGLLWVPYILSFIGERGLVGALTRRKGDEVGAADWAQRAQWAHRNAVENLVVFAPLALGVALTGAGTALTALAAAAYFWLRLAHFVVYTAGIPVVRTLLFAGGVVCQLILGIALITGG</sequence>
<evidence type="ECO:0000256" key="5">
    <source>
        <dbReference type="SAM" id="Phobius"/>
    </source>
</evidence>
<keyword evidence="7" id="KW-1185">Reference proteome</keyword>
<evidence type="ECO:0000313" key="6">
    <source>
        <dbReference type="EMBL" id="WGH78108.1"/>
    </source>
</evidence>
<dbReference type="InterPro" id="IPR023352">
    <property type="entry name" value="MAPEG-like_dom_sf"/>
</dbReference>
<dbReference type="Gene3D" id="1.20.120.550">
    <property type="entry name" value="Membrane associated eicosanoid/glutathione metabolism-like domain"/>
    <property type="match status" value="1"/>
</dbReference>
<evidence type="ECO:0000256" key="4">
    <source>
        <dbReference type="ARBA" id="ARBA00023136"/>
    </source>
</evidence>
<dbReference type="Proteomes" id="UP001243420">
    <property type="component" value="Chromosome"/>
</dbReference>
<evidence type="ECO:0000256" key="1">
    <source>
        <dbReference type="ARBA" id="ARBA00004370"/>
    </source>
</evidence>
<dbReference type="RefSeq" id="WP_279964797.1">
    <property type="nucleotide sequence ID" value="NZ_CP122537.1"/>
</dbReference>
<keyword evidence="3 5" id="KW-1133">Transmembrane helix</keyword>
<name>A0ABY8LCI8_9RHOB</name>
<comment type="subcellular location">
    <subcellularLocation>
        <location evidence="1">Membrane</location>
    </subcellularLocation>
</comment>
<feature type="transmembrane region" description="Helical" evidence="5">
    <location>
        <begin position="6"/>
        <end position="28"/>
    </location>
</feature>
<accession>A0ABY8LCI8</accession>
<dbReference type="SUPFAM" id="SSF161084">
    <property type="entry name" value="MAPEG domain-like"/>
    <property type="match status" value="1"/>
</dbReference>
<dbReference type="PANTHER" id="PTHR35371:SF1">
    <property type="entry name" value="BLR7753 PROTEIN"/>
    <property type="match status" value="1"/>
</dbReference>
<feature type="transmembrane region" description="Helical" evidence="5">
    <location>
        <begin position="64"/>
        <end position="93"/>
    </location>
</feature>
<dbReference type="EMBL" id="CP122537">
    <property type="protein sequence ID" value="WGH78108.1"/>
    <property type="molecule type" value="Genomic_DNA"/>
</dbReference>
<feature type="transmembrane region" description="Helical" evidence="5">
    <location>
        <begin position="99"/>
        <end position="129"/>
    </location>
</feature>
<gene>
    <name evidence="6" type="ORF">P8627_13880</name>
</gene>
<dbReference type="InterPro" id="IPR001129">
    <property type="entry name" value="Membr-assoc_MAPEG"/>
</dbReference>
<evidence type="ECO:0000256" key="2">
    <source>
        <dbReference type="ARBA" id="ARBA00022692"/>
    </source>
</evidence>
<dbReference type="Pfam" id="PF01124">
    <property type="entry name" value="MAPEG"/>
    <property type="match status" value="1"/>
</dbReference>
<evidence type="ECO:0000256" key="3">
    <source>
        <dbReference type="ARBA" id="ARBA00022989"/>
    </source>
</evidence>
<protein>
    <submittedName>
        <fullName evidence="6">MAPEG family protein</fullName>
    </submittedName>
</protein>
<dbReference type="PANTHER" id="PTHR35371">
    <property type="entry name" value="INNER MEMBRANE PROTEIN"/>
    <property type="match status" value="1"/>
</dbReference>
<keyword evidence="2 5" id="KW-0812">Transmembrane</keyword>